<evidence type="ECO:0000313" key="2">
    <source>
        <dbReference type="Proteomes" id="UP001595378"/>
    </source>
</evidence>
<dbReference type="Proteomes" id="UP001595378">
    <property type="component" value="Unassembled WGS sequence"/>
</dbReference>
<comment type="caution">
    <text evidence="1">The sequence shown here is derived from an EMBL/GenBank/DDBJ whole genome shotgun (WGS) entry which is preliminary data.</text>
</comment>
<reference evidence="2" key="1">
    <citation type="journal article" date="2019" name="Int. J. Syst. Evol. Microbiol.">
        <title>The Global Catalogue of Microorganisms (GCM) 10K type strain sequencing project: providing services to taxonomists for standard genome sequencing and annotation.</title>
        <authorList>
            <consortium name="The Broad Institute Genomics Platform"/>
            <consortium name="The Broad Institute Genome Sequencing Center for Infectious Disease"/>
            <person name="Wu L."/>
            <person name="Ma J."/>
        </authorList>
    </citation>
    <scope>NUCLEOTIDE SEQUENCE [LARGE SCALE GENOMIC DNA]</scope>
    <source>
        <strain evidence="2">KCTC 52606</strain>
    </source>
</reference>
<name>A0ABV7EIV0_9SPHN</name>
<proteinExistence type="predicted"/>
<protein>
    <submittedName>
        <fullName evidence="1">Uncharacterized protein</fullName>
    </submittedName>
</protein>
<dbReference type="PROSITE" id="PS51257">
    <property type="entry name" value="PROKAR_LIPOPROTEIN"/>
    <property type="match status" value="1"/>
</dbReference>
<gene>
    <name evidence="1" type="ORF">ACFODK_12895</name>
</gene>
<keyword evidence="2" id="KW-1185">Reference proteome</keyword>
<dbReference type="RefSeq" id="WP_336918745.1">
    <property type="nucleotide sequence ID" value="NZ_JBANRN010000006.1"/>
</dbReference>
<evidence type="ECO:0000313" key="1">
    <source>
        <dbReference type="EMBL" id="MFC3101788.1"/>
    </source>
</evidence>
<organism evidence="1 2">
    <name type="scientific">Alteraurantiacibacter lauratis</name>
    <dbReference type="NCBI Taxonomy" id="2054627"/>
    <lineage>
        <taxon>Bacteria</taxon>
        <taxon>Pseudomonadati</taxon>
        <taxon>Pseudomonadota</taxon>
        <taxon>Alphaproteobacteria</taxon>
        <taxon>Sphingomonadales</taxon>
        <taxon>Erythrobacteraceae</taxon>
        <taxon>Alteraurantiacibacter</taxon>
    </lineage>
</organism>
<sequence>MMRKLALAIGGTLTLAACGSGNEGTIQTEDGEIAYDIDQSGEETNVTITAEDGSTVVAQSGSGTADFPDGFSLYPGATVVSSMVINANDGAGSMITVQSSATPEELAAHYRREAEAAGITISMNATVNGSVMINGEGPNGRTFSFSASPNGDETSGQLIVGMGG</sequence>
<accession>A0ABV7EIV0</accession>
<dbReference type="EMBL" id="JBHRSU010000035">
    <property type="protein sequence ID" value="MFC3101788.1"/>
    <property type="molecule type" value="Genomic_DNA"/>
</dbReference>